<dbReference type="EMBL" id="JAPDRP010000015">
    <property type="protein sequence ID" value="KAJ9641545.1"/>
    <property type="molecule type" value="Genomic_DNA"/>
</dbReference>
<dbReference type="Proteomes" id="UP001172680">
    <property type="component" value="Unassembled WGS sequence"/>
</dbReference>
<comment type="caution">
    <text evidence="1">The sequence shown here is derived from an EMBL/GenBank/DDBJ whole genome shotgun (WGS) entry which is preliminary data.</text>
</comment>
<gene>
    <name evidence="1" type="ORF">H2199_005515</name>
</gene>
<evidence type="ECO:0000313" key="1">
    <source>
        <dbReference type="EMBL" id="KAJ9641545.1"/>
    </source>
</evidence>
<organism evidence="1 2">
    <name type="scientific">Coniosporium tulheliwenetii</name>
    <dbReference type="NCBI Taxonomy" id="3383036"/>
    <lineage>
        <taxon>Eukaryota</taxon>
        <taxon>Fungi</taxon>
        <taxon>Dikarya</taxon>
        <taxon>Ascomycota</taxon>
        <taxon>Pezizomycotina</taxon>
        <taxon>Dothideomycetes</taxon>
        <taxon>Dothideomycetes incertae sedis</taxon>
        <taxon>Coniosporium</taxon>
    </lineage>
</organism>
<reference evidence="1" key="1">
    <citation type="submission" date="2022-10" db="EMBL/GenBank/DDBJ databases">
        <title>Culturing micro-colonial fungi from biological soil crusts in the Mojave desert and describing Neophaeococcomyces mojavensis, and introducing the new genera and species Taxawa tesnikishii.</title>
        <authorList>
            <person name="Kurbessoian T."/>
            <person name="Stajich J.E."/>
        </authorList>
    </citation>
    <scope>NUCLEOTIDE SEQUENCE</scope>
    <source>
        <strain evidence="1">JES_115</strain>
    </source>
</reference>
<proteinExistence type="predicted"/>
<keyword evidence="2" id="KW-1185">Reference proteome</keyword>
<protein>
    <submittedName>
        <fullName evidence="1">Uncharacterized protein</fullName>
    </submittedName>
</protein>
<evidence type="ECO:0000313" key="2">
    <source>
        <dbReference type="Proteomes" id="UP001172680"/>
    </source>
</evidence>
<accession>A0ACC2Z286</accession>
<sequence>MAPGSALSREPIPTARPNHPFNYALQVVPEGGWRLVKAWMHKLQDVTGKIYEGTAVMESNKDVVGLAHTLEVIKANDERVEQQMPEAYSFKCVEVKIRVPK</sequence>
<name>A0ACC2Z286_9PEZI</name>